<evidence type="ECO:0000313" key="9">
    <source>
        <dbReference type="Proteomes" id="UP001085076"/>
    </source>
</evidence>
<dbReference type="GO" id="GO:0051301">
    <property type="term" value="P:cell division"/>
    <property type="evidence" value="ECO:0007669"/>
    <property type="project" value="UniProtKB-KW"/>
</dbReference>
<dbReference type="PANTHER" id="PTHR35740:SF1">
    <property type="entry name" value="OS12G0111700 PROTEIN"/>
    <property type="match status" value="1"/>
</dbReference>
<feature type="compositionally biased region" description="Basic residues" evidence="6">
    <location>
        <begin position="79"/>
        <end position="91"/>
    </location>
</feature>
<dbReference type="PANTHER" id="PTHR35740">
    <property type="entry name" value="OS12G0111700 PROTEIN"/>
    <property type="match status" value="1"/>
</dbReference>
<comment type="caution">
    <text evidence="8">The sequence shown here is derived from an EMBL/GenBank/DDBJ whole genome shotgun (WGS) entry which is preliminary data.</text>
</comment>
<dbReference type="Proteomes" id="UP001085076">
    <property type="component" value="Unassembled WGS sequence"/>
</dbReference>
<keyword evidence="9" id="KW-1185">Reference proteome</keyword>
<gene>
    <name evidence="8" type="ORF">J5N97_000861</name>
</gene>
<dbReference type="OrthoDB" id="1903589at2759"/>
<accession>A0A9D5BUQ5</accession>
<evidence type="ECO:0000256" key="5">
    <source>
        <dbReference type="ARBA" id="ARBA00093465"/>
    </source>
</evidence>
<proteinExistence type="inferred from homology"/>
<dbReference type="GO" id="GO:0005634">
    <property type="term" value="C:nucleus"/>
    <property type="evidence" value="ECO:0007669"/>
    <property type="project" value="UniProtKB-SubCell"/>
</dbReference>
<evidence type="ECO:0000256" key="4">
    <source>
        <dbReference type="ARBA" id="ARBA00023306"/>
    </source>
</evidence>
<dbReference type="AlphaFoldDB" id="A0A9D5BUQ5"/>
<feature type="region of interest" description="Disordered" evidence="6">
    <location>
        <begin position="1"/>
        <end position="158"/>
    </location>
</feature>
<comment type="similarity">
    <text evidence="5">Belongs to the sororin family.</text>
</comment>
<dbReference type="InterPro" id="IPR057337">
    <property type="entry name" value="Sororin_C"/>
</dbReference>
<protein>
    <recommendedName>
        <fullName evidence="7">Sororin C-terminal region domain-containing protein</fullName>
    </recommendedName>
</protein>
<evidence type="ECO:0000256" key="2">
    <source>
        <dbReference type="ARBA" id="ARBA00022776"/>
    </source>
</evidence>
<evidence type="ECO:0000313" key="8">
    <source>
        <dbReference type="EMBL" id="KAJ0961177.1"/>
    </source>
</evidence>
<reference evidence="8 9" key="1">
    <citation type="journal article" date="2022" name="Hortic Res">
        <title>The genome of Dioscorea zingiberensis sheds light on the biosynthesis, origin and evolution of the medicinally important diosgenin saponins.</title>
        <authorList>
            <person name="Li Y."/>
            <person name="Tan C."/>
            <person name="Li Z."/>
            <person name="Guo J."/>
            <person name="Li S."/>
            <person name="Chen X."/>
            <person name="Wang C."/>
            <person name="Dai X."/>
            <person name="Yang H."/>
            <person name="Song W."/>
            <person name="Hou L."/>
            <person name="Xu J."/>
            <person name="Tong Z."/>
            <person name="Xu A."/>
            <person name="Yuan X."/>
            <person name="Wang W."/>
            <person name="Yang Q."/>
            <person name="Chen L."/>
            <person name="Sun Z."/>
            <person name="Wang K."/>
            <person name="Pan B."/>
            <person name="Chen J."/>
            <person name="Bao Y."/>
            <person name="Liu F."/>
            <person name="Qi X."/>
            <person name="Gang D.R."/>
            <person name="Wen J."/>
            <person name="Li J."/>
        </authorList>
    </citation>
    <scope>NUCLEOTIDE SEQUENCE [LARGE SCALE GENOMIC DNA]</scope>
    <source>
        <strain evidence="8">Dzin_1.0</strain>
    </source>
</reference>
<feature type="domain" description="Sororin C-terminal region" evidence="7">
    <location>
        <begin position="263"/>
        <end position="286"/>
    </location>
</feature>
<name>A0A9D5BUQ5_9LILI</name>
<keyword evidence="1" id="KW-0132">Cell division</keyword>
<keyword evidence="2" id="KW-0498">Mitosis</keyword>
<sequence length="294" mass="32424">MATSPEPILGDPKTGMLARSAKASPGDPKAGMALTSTETSPADSRAGTIESSPKATSGHLEAGKMRKSPEAIPSDLKSRTGKKMFKSKRAQSHLVEKDVGYEEGPTDRPSCTSMEIRRSERLRKQPKRKPFSDLTNALPLPCPLSPSSTPDMTSAKSPSRIISNAIKNHEIQNLSILGSKEIPSDLDFDNDQTCSTSYVRQRPIGRNNKGKALVVEATSSCPQLERTRSTRGDLESEHADCHQPKSFSKQWFRMPKRVKKPVLPQDFIERQKAYFAEIDAFELPEEVVSESELE</sequence>
<keyword evidence="4" id="KW-0131">Cell cycle</keyword>
<dbReference type="EMBL" id="JAGGNH010000038">
    <property type="protein sequence ID" value="KAJ0961177.1"/>
    <property type="molecule type" value="Genomic_DNA"/>
</dbReference>
<organism evidence="8 9">
    <name type="scientific">Dioscorea zingiberensis</name>
    <dbReference type="NCBI Taxonomy" id="325984"/>
    <lineage>
        <taxon>Eukaryota</taxon>
        <taxon>Viridiplantae</taxon>
        <taxon>Streptophyta</taxon>
        <taxon>Embryophyta</taxon>
        <taxon>Tracheophyta</taxon>
        <taxon>Spermatophyta</taxon>
        <taxon>Magnoliopsida</taxon>
        <taxon>Liliopsida</taxon>
        <taxon>Dioscoreales</taxon>
        <taxon>Dioscoreaceae</taxon>
        <taxon>Dioscorea</taxon>
    </lineage>
</organism>
<dbReference type="Pfam" id="PF25220">
    <property type="entry name" value="Sororin_C"/>
    <property type="match status" value="1"/>
</dbReference>
<evidence type="ECO:0000256" key="3">
    <source>
        <dbReference type="ARBA" id="ARBA00023242"/>
    </source>
</evidence>
<evidence type="ECO:0000256" key="1">
    <source>
        <dbReference type="ARBA" id="ARBA00022618"/>
    </source>
</evidence>
<keyword evidence="3" id="KW-0539">Nucleus</keyword>
<evidence type="ECO:0000256" key="6">
    <source>
        <dbReference type="SAM" id="MobiDB-lite"/>
    </source>
</evidence>
<evidence type="ECO:0000259" key="7">
    <source>
        <dbReference type="Pfam" id="PF25220"/>
    </source>
</evidence>